<dbReference type="Pfam" id="PF06146">
    <property type="entry name" value="PsiE"/>
    <property type="match status" value="1"/>
</dbReference>
<comment type="subcellular location">
    <subcellularLocation>
        <location evidence="1">Cell membrane</location>
        <topology evidence="1">Multi-pass membrane protein</topology>
    </subcellularLocation>
</comment>
<feature type="transmembrane region" description="Helical" evidence="6">
    <location>
        <begin position="159"/>
        <end position="176"/>
    </location>
</feature>
<feature type="transmembrane region" description="Helical" evidence="6">
    <location>
        <begin position="127"/>
        <end position="147"/>
    </location>
</feature>
<feature type="transmembrane region" description="Helical" evidence="6">
    <location>
        <begin position="96"/>
        <end position="115"/>
    </location>
</feature>
<evidence type="ECO:0000256" key="6">
    <source>
        <dbReference type="SAM" id="Phobius"/>
    </source>
</evidence>
<dbReference type="AlphaFoldDB" id="A0A512JDW5"/>
<accession>A0A512JDW5</accession>
<evidence type="ECO:0000256" key="5">
    <source>
        <dbReference type="ARBA" id="ARBA00023136"/>
    </source>
</evidence>
<dbReference type="EMBL" id="BJZU01000322">
    <property type="protein sequence ID" value="GEP08144.1"/>
    <property type="molecule type" value="Genomic_DNA"/>
</dbReference>
<keyword evidence="2" id="KW-1003">Cell membrane</keyword>
<evidence type="ECO:0000256" key="3">
    <source>
        <dbReference type="ARBA" id="ARBA00022692"/>
    </source>
</evidence>
<name>A0A512JDW5_9HYPH</name>
<keyword evidence="4 6" id="KW-1133">Transmembrane helix</keyword>
<evidence type="ECO:0000313" key="7">
    <source>
        <dbReference type="EMBL" id="GEP08144.1"/>
    </source>
</evidence>
<evidence type="ECO:0000256" key="1">
    <source>
        <dbReference type="ARBA" id="ARBA00004651"/>
    </source>
</evidence>
<reference evidence="7 8" key="1">
    <citation type="submission" date="2019-07" db="EMBL/GenBank/DDBJ databases">
        <title>Whole genome shotgun sequence of Methylobacterium oxalidis NBRC 107715.</title>
        <authorList>
            <person name="Hosoyama A."/>
            <person name="Uohara A."/>
            <person name="Ohji S."/>
            <person name="Ichikawa N."/>
        </authorList>
    </citation>
    <scope>NUCLEOTIDE SEQUENCE [LARGE SCALE GENOMIC DNA]</scope>
    <source>
        <strain evidence="7 8">NBRC 107715</strain>
    </source>
</reference>
<feature type="transmembrane region" description="Helical" evidence="6">
    <location>
        <begin position="57"/>
        <end position="90"/>
    </location>
</feature>
<evidence type="ECO:0000256" key="4">
    <source>
        <dbReference type="ARBA" id="ARBA00022989"/>
    </source>
</evidence>
<comment type="caution">
    <text evidence="7">The sequence shown here is derived from an EMBL/GenBank/DDBJ whole genome shotgun (WGS) entry which is preliminary data.</text>
</comment>
<gene>
    <name evidence="7" type="ORF">MOX02_61820</name>
</gene>
<evidence type="ECO:0000256" key="2">
    <source>
        <dbReference type="ARBA" id="ARBA00022475"/>
    </source>
</evidence>
<keyword evidence="5 6" id="KW-0472">Membrane</keyword>
<protein>
    <recommendedName>
        <fullName evidence="9">Diguanylate cyclase</fullName>
    </recommendedName>
</protein>
<keyword evidence="3 6" id="KW-0812">Transmembrane</keyword>
<dbReference type="GO" id="GO:0005886">
    <property type="term" value="C:plasma membrane"/>
    <property type="evidence" value="ECO:0007669"/>
    <property type="project" value="UniProtKB-SubCell"/>
</dbReference>
<evidence type="ECO:0000313" key="8">
    <source>
        <dbReference type="Proteomes" id="UP000321960"/>
    </source>
</evidence>
<dbReference type="InterPro" id="IPR020948">
    <property type="entry name" value="P_starv_induced_PsiE-like"/>
</dbReference>
<dbReference type="Proteomes" id="UP000321960">
    <property type="component" value="Unassembled WGS sequence"/>
</dbReference>
<proteinExistence type="predicted"/>
<sequence>MSETRSVDHTSSEAAGLGRSSKTRYPFARHVSAAADTLRETRKAWPGLSLYERFEEVVVVVLTGLIGLVIVAAMVNLCFRVVLLVIFGLLDPAEHSVFQAVFGMIFTVLIALEFNHSILSVLHRQESIIQLRTVILIALLALARKFIILDASKTEPLTIIGLAAAVLALGAVHWLVRDQDRKDTQLTAENTSQPRE</sequence>
<evidence type="ECO:0008006" key="9">
    <source>
        <dbReference type="Google" id="ProtNLM"/>
    </source>
</evidence>
<organism evidence="7 8">
    <name type="scientific">Methylobacterium oxalidis</name>
    <dbReference type="NCBI Taxonomy" id="944322"/>
    <lineage>
        <taxon>Bacteria</taxon>
        <taxon>Pseudomonadati</taxon>
        <taxon>Pseudomonadota</taxon>
        <taxon>Alphaproteobacteria</taxon>
        <taxon>Hyphomicrobiales</taxon>
        <taxon>Methylobacteriaceae</taxon>
        <taxon>Methylobacterium</taxon>
    </lineage>
</organism>